<dbReference type="STRING" id="869212.Turpa_0506"/>
<evidence type="ECO:0000313" key="1">
    <source>
        <dbReference type="EMBL" id="AFM11160.1"/>
    </source>
</evidence>
<sequence length="243" mass="27171">MTNPSVLTAADACMSERLSCSACCGIFNLKGSDADRRAWVAENTRQFLELDISVAVNIVQYRKDREAVTLPNRVRDDIYVCPFLGFVDTQNQKTGCLLHPQGSPHRQISLWPHPQNFSFYGEGICLSYDCLAKDRKAYTGDFFAWASTATLFAYARLASDHTLHRALGRFAGGGVSLQQFYTVVAHLYERHNVVTTSFEDIERVLPDSPEELCRFLAQRIDPSQVEEIAQELSAAYSACSSHS</sequence>
<dbReference type="OrthoDB" id="5470322at2"/>
<organism evidence="1 2">
    <name type="scientific">Turneriella parva (strain ATCC BAA-1111 / DSM 21527 / NCTC 11395 / H)</name>
    <name type="common">Leptospira parva</name>
    <dbReference type="NCBI Taxonomy" id="869212"/>
    <lineage>
        <taxon>Bacteria</taxon>
        <taxon>Pseudomonadati</taxon>
        <taxon>Spirochaetota</taxon>
        <taxon>Spirochaetia</taxon>
        <taxon>Leptospirales</taxon>
        <taxon>Leptospiraceae</taxon>
        <taxon>Turneriella</taxon>
    </lineage>
</organism>
<keyword evidence="2" id="KW-1185">Reference proteome</keyword>
<reference evidence="1 2" key="1">
    <citation type="submission" date="2012-06" db="EMBL/GenBank/DDBJ databases">
        <title>The complete chromosome of genome of Turneriella parva DSM 21527.</title>
        <authorList>
            <consortium name="US DOE Joint Genome Institute (JGI-PGF)"/>
            <person name="Lucas S."/>
            <person name="Han J."/>
            <person name="Lapidus A."/>
            <person name="Bruce D."/>
            <person name="Goodwin L."/>
            <person name="Pitluck S."/>
            <person name="Peters L."/>
            <person name="Kyrpides N."/>
            <person name="Mavromatis K."/>
            <person name="Ivanova N."/>
            <person name="Mikhailova N."/>
            <person name="Chertkov O."/>
            <person name="Detter J.C."/>
            <person name="Tapia R."/>
            <person name="Han C."/>
            <person name="Land M."/>
            <person name="Hauser L."/>
            <person name="Markowitz V."/>
            <person name="Cheng J.-F."/>
            <person name="Hugenholtz P."/>
            <person name="Woyke T."/>
            <person name="Wu D."/>
            <person name="Gronow S."/>
            <person name="Wellnitz S."/>
            <person name="Brambilla E."/>
            <person name="Klenk H.-P."/>
            <person name="Eisen J.A."/>
        </authorList>
    </citation>
    <scope>NUCLEOTIDE SEQUENCE [LARGE SCALE GENOMIC DNA]</scope>
    <source>
        <strain evidence="2">ATCC BAA-1111 / DSM 21527 / NCTC 11395 / H</strain>
    </source>
</reference>
<proteinExistence type="predicted"/>
<dbReference type="AlphaFoldDB" id="I4B1K3"/>
<gene>
    <name evidence="1" type="ordered locus">Turpa_0506</name>
</gene>
<dbReference type="KEGG" id="tpx:Turpa_0506"/>
<dbReference type="Proteomes" id="UP000006048">
    <property type="component" value="Chromosome"/>
</dbReference>
<protein>
    <submittedName>
        <fullName evidence="1">Uncharacterized protein</fullName>
    </submittedName>
</protein>
<dbReference type="EMBL" id="CP002959">
    <property type="protein sequence ID" value="AFM11160.1"/>
    <property type="molecule type" value="Genomic_DNA"/>
</dbReference>
<name>I4B1K3_TURPD</name>
<accession>I4B1K3</accession>
<dbReference type="HOGENOM" id="CLU_1213614_0_0_12"/>
<evidence type="ECO:0000313" key="2">
    <source>
        <dbReference type="Proteomes" id="UP000006048"/>
    </source>
</evidence>